<protein>
    <recommendedName>
        <fullName evidence="1">BTB domain-containing protein</fullName>
    </recommendedName>
</protein>
<comment type="caution">
    <text evidence="2">The sequence shown here is derived from an EMBL/GenBank/DDBJ whole genome shotgun (WGS) entry which is preliminary data.</text>
</comment>
<dbReference type="EMBL" id="CAJMWQ010000873">
    <property type="protein sequence ID" value="CAE6389789.1"/>
    <property type="molecule type" value="Genomic_DNA"/>
</dbReference>
<dbReference type="PROSITE" id="PS50097">
    <property type="entry name" value="BTB"/>
    <property type="match status" value="1"/>
</dbReference>
<evidence type="ECO:0000259" key="1">
    <source>
        <dbReference type="PROSITE" id="PS50097"/>
    </source>
</evidence>
<proteinExistence type="predicted"/>
<evidence type="ECO:0000313" key="2">
    <source>
        <dbReference type="EMBL" id="CAE6389789.1"/>
    </source>
</evidence>
<dbReference type="SMART" id="SM00225">
    <property type="entry name" value="BTB"/>
    <property type="match status" value="1"/>
</dbReference>
<gene>
    <name evidence="2" type="ORF">RDB_LOCUS25111</name>
</gene>
<dbReference type="Gene3D" id="3.30.710.10">
    <property type="entry name" value="Potassium Channel Kv1.1, Chain A"/>
    <property type="match status" value="1"/>
</dbReference>
<accession>A0A8H2WIN3</accession>
<feature type="non-terminal residue" evidence="2">
    <location>
        <position position="1"/>
    </location>
</feature>
<sequence>PESKQEAFQTSHFYDDGNIMFDIRGTMFKVHKSILALYSEVFKDMFSLSYIQPAKGQDEPVTLDDDPKAFDTVLCAIYKGMYTRAYSEFIRTADVIQLMDAIKITHKYQMTQLEGYLQDHVIKTVLPASITDGVHDSGFCHYDEHPGLAMTVLRFGADDLTPWAFYSVGVRFFSKIKVGDTSTYGPPPIWFAFDPDFAYSFFVLRQLPAVNEFQVGY</sequence>
<reference evidence="2" key="1">
    <citation type="submission" date="2021-01" db="EMBL/GenBank/DDBJ databases">
        <authorList>
            <person name="Kaushik A."/>
        </authorList>
    </citation>
    <scope>NUCLEOTIDE SEQUENCE</scope>
    <source>
        <strain evidence="2">AG1-1B</strain>
    </source>
</reference>
<dbReference type="AlphaFoldDB" id="A0A8H2WIN3"/>
<feature type="domain" description="BTB" evidence="1">
    <location>
        <begin position="17"/>
        <end position="80"/>
    </location>
</feature>
<name>A0A8H2WIN3_9AGAM</name>
<dbReference type="InterPro" id="IPR011333">
    <property type="entry name" value="SKP1/BTB/POZ_sf"/>
</dbReference>
<dbReference type="Proteomes" id="UP000663826">
    <property type="component" value="Unassembled WGS sequence"/>
</dbReference>
<dbReference type="InterPro" id="IPR000210">
    <property type="entry name" value="BTB/POZ_dom"/>
</dbReference>
<organism evidence="2 3">
    <name type="scientific">Rhizoctonia solani</name>
    <dbReference type="NCBI Taxonomy" id="456999"/>
    <lineage>
        <taxon>Eukaryota</taxon>
        <taxon>Fungi</taxon>
        <taxon>Dikarya</taxon>
        <taxon>Basidiomycota</taxon>
        <taxon>Agaricomycotina</taxon>
        <taxon>Agaricomycetes</taxon>
        <taxon>Cantharellales</taxon>
        <taxon>Ceratobasidiaceae</taxon>
        <taxon>Rhizoctonia</taxon>
    </lineage>
</organism>
<evidence type="ECO:0000313" key="3">
    <source>
        <dbReference type="Proteomes" id="UP000663826"/>
    </source>
</evidence>
<dbReference type="SUPFAM" id="SSF54695">
    <property type="entry name" value="POZ domain"/>
    <property type="match status" value="1"/>
</dbReference>
<dbReference type="Pfam" id="PF00651">
    <property type="entry name" value="BTB"/>
    <property type="match status" value="1"/>
</dbReference>
<dbReference type="CDD" id="cd18186">
    <property type="entry name" value="BTB_POZ_ZBTB_KLHL-like"/>
    <property type="match status" value="1"/>
</dbReference>